<name>A0A9C6WEE6_DROAB</name>
<dbReference type="AlphaFoldDB" id="A0A9C6WEE6"/>
<feature type="compositionally biased region" description="Acidic residues" evidence="1">
    <location>
        <begin position="71"/>
        <end position="94"/>
    </location>
</feature>
<feature type="region of interest" description="Disordered" evidence="1">
    <location>
        <begin position="237"/>
        <end position="291"/>
    </location>
</feature>
<feature type="region of interest" description="Disordered" evidence="1">
    <location>
        <begin position="1"/>
        <end position="148"/>
    </location>
</feature>
<dbReference type="GeneID" id="117577219"/>
<sequence length="390" mass="44635">MESIDLTCSSPPRDYAGDAPPMTPDRAEQRYSSYPHPQGESPEKGESLYTPWDKDDPFYLAGLPARYDFTSEGESEERPYEEDDESKQEESSEAEEPRFRLPPGAWSPRPGQRRDPRLGHGLYARPPSPTETEVQRYRPPPTEDSDTDEPFFIEEVDRTVTYEPAIRPWGMRVTRIDRAVVDVILPPGETLTSYFELPEHWNYRGPAIADRPVPPPYFPPAFRRPTTPVLRRLEEMDMSDPDGFPLPKSSYDPPQEGPRWESASSDDEPDGPRFRRQYPRTSPANEESDSLDDLLEVLGQDLVPLQEEEEKPLMTEVAQESELVEAPAEWKVETPQRQLPRGLVEEVRCSEGRGTRTRFTHTFLDTTYQVNRTKTGRIRIFIRPAGKGGV</sequence>
<dbReference type="Proteomes" id="UP000515160">
    <property type="component" value="Unplaced"/>
</dbReference>
<dbReference type="RefSeq" id="XP_051864340.1">
    <property type="nucleotide sequence ID" value="XM_052008380.1"/>
</dbReference>
<gene>
    <name evidence="3" type="primary">LOC117577219</name>
</gene>
<feature type="compositionally biased region" description="Polar residues" evidence="1">
    <location>
        <begin position="1"/>
        <end position="10"/>
    </location>
</feature>
<evidence type="ECO:0000313" key="3">
    <source>
        <dbReference type="RefSeq" id="XP_051864340.1"/>
    </source>
</evidence>
<keyword evidence="2" id="KW-1185">Reference proteome</keyword>
<organism evidence="2 3">
    <name type="scientific">Drosophila albomicans</name>
    <name type="common">Fruit fly</name>
    <dbReference type="NCBI Taxonomy" id="7291"/>
    <lineage>
        <taxon>Eukaryota</taxon>
        <taxon>Metazoa</taxon>
        <taxon>Ecdysozoa</taxon>
        <taxon>Arthropoda</taxon>
        <taxon>Hexapoda</taxon>
        <taxon>Insecta</taxon>
        <taxon>Pterygota</taxon>
        <taxon>Neoptera</taxon>
        <taxon>Endopterygota</taxon>
        <taxon>Diptera</taxon>
        <taxon>Brachycera</taxon>
        <taxon>Muscomorpha</taxon>
        <taxon>Ephydroidea</taxon>
        <taxon>Drosophilidae</taxon>
        <taxon>Drosophila</taxon>
    </lineage>
</organism>
<evidence type="ECO:0000256" key="1">
    <source>
        <dbReference type="SAM" id="MobiDB-lite"/>
    </source>
</evidence>
<accession>A0A9C6WEE6</accession>
<reference evidence="3" key="1">
    <citation type="submission" date="2025-08" db="UniProtKB">
        <authorList>
            <consortium name="RefSeq"/>
        </authorList>
    </citation>
    <scope>IDENTIFICATION</scope>
    <source>
        <strain evidence="3">15112-1751.03</strain>
        <tissue evidence="3">Whole Adult</tissue>
    </source>
</reference>
<evidence type="ECO:0000313" key="2">
    <source>
        <dbReference type="Proteomes" id="UP000515160"/>
    </source>
</evidence>
<proteinExistence type="predicted"/>
<dbReference type="OrthoDB" id="7885694at2759"/>
<protein>
    <submittedName>
        <fullName evidence="3">Fibrous sheath CABYR-binding protein-like</fullName>
    </submittedName>
</protein>
<feature type="compositionally biased region" description="Basic and acidic residues" evidence="1">
    <location>
        <begin position="41"/>
        <end position="57"/>
    </location>
</feature>